<protein>
    <recommendedName>
        <fullName evidence="5">biotin--[biotin carboxyl-carrier protein] ligase</fullName>
        <ecNumber evidence="5">6.3.4.15</ecNumber>
    </recommendedName>
</protein>
<gene>
    <name evidence="7" type="ORF">H8Z77_06405</name>
</gene>
<dbReference type="InterPro" id="IPR004143">
    <property type="entry name" value="BPL_LPL_catalytic"/>
</dbReference>
<keyword evidence="3" id="KW-0067">ATP-binding</keyword>
<dbReference type="PANTHER" id="PTHR12835:SF5">
    <property type="entry name" value="BIOTIN--PROTEIN LIGASE"/>
    <property type="match status" value="1"/>
</dbReference>
<evidence type="ECO:0000256" key="4">
    <source>
        <dbReference type="ARBA" id="ARBA00023267"/>
    </source>
</evidence>
<keyword evidence="2" id="KW-0547">Nucleotide-binding</keyword>
<organism evidence="7 8">
    <name type="scientific">Clostridium facile</name>
    <dbReference type="NCBI Taxonomy" id="2763035"/>
    <lineage>
        <taxon>Bacteria</taxon>
        <taxon>Bacillati</taxon>
        <taxon>Bacillota</taxon>
        <taxon>Clostridia</taxon>
        <taxon>Eubacteriales</taxon>
        <taxon>Clostridiaceae</taxon>
        <taxon>Clostridium</taxon>
    </lineage>
</organism>
<dbReference type="GO" id="GO:0004077">
    <property type="term" value="F:biotin--[biotin carboxyl-carrier protein] ligase activity"/>
    <property type="evidence" value="ECO:0007669"/>
    <property type="project" value="UniProtKB-EC"/>
</dbReference>
<evidence type="ECO:0000256" key="2">
    <source>
        <dbReference type="ARBA" id="ARBA00022741"/>
    </source>
</evidence>
<accession>A0ABR7IRK3</accession>
<dbReference type="EMBL" id="JACOQK010000001">
    <property type="protein sequence ID" value="MBC5787649.1"/>
    <property type="molecule type" value="Genomic_DNA"/>
</dbReference>
<dbReference type="InterPro" id="IPR004408">
    <property type="entry name" value="Biotin_CoA_COase_ligase"/>
</dbReference>
<dbReference type="NCBIfam" id="TIGR00121">
    <property type="entry name" value="birA_ligase"/>
    <property type="match status" value="1"/>
</dbReference>
<evidence type="ECO:0000259" key="6">
    <source>
        <dbReference type="PROSITE" id="PS51733"/>
    </source>
</evidence>
<dbReference type="InterPro" id="IPR008988">
    <property type="entry name" value="Transcriptional_repressor_C"/>
</dbReference>
<dbReference type="EC" id="6.3.4.15" evidence="5"/>
<feature type="domain" description="BPL/LPL catalytic" evidence="6">
    <location>
        <begin position="1"/>
        <end position="183"/>
    </location>
</feature>
<dbReference type="RefSeq" id="WP_069986756.1">
    <property type="nucleotide sequence ID" value="NZ_JACOQK010000001.1"/>
</dbReference>
<dbReference type="Pfam" id="PF02237">
    <property type="entry name" value="BPL_C"/>
    <property type="match status" value="1"/>
</dbReference>
<reference evidence="7 8" key="1">
    <citation type="submission" date="2020-08" db="EMBL/GenBank/DDBJ databases">
        <title>Genome public.</title>
        <authorList>
            <person name="Liu C."/>
            <person name="Sun Q."/>
        </authorList>
    </citation>
    <scope>NUCLEOTIDE SEQUENCE [LARGE SCALE GENOMIC DNA]</scope>
    <source>
        <strain evidence="7 8">NSJ-27</strain>
    </source>
</reference>
<sequence length="253" mass="28583">MKPFFVGHRTIYLKQVDSTNTYCKQRMDLLENGTVVYTDCQTGGKGTKGRSWEIAPGDAIAFSFVLKNCQPQDLSFLSLICGLAEIVLFQKLSVSDAGIKWPNDIVVHQKKVSGILCESTIEGSSIHVVCGIGINLHQTQNKFEQQQLTYATSLWLETQKNYTMEEILSGYLEEFNQLWKQYQKLGFVEGILPQYQKHCITLGKQVRVLFHQVEKQGKAVAISDTGQLICEIDGKQQYIHHGEASIRGLWGYI</sequence>
<dbReference type="PANTHER" id="PTHR12835">
    <property type="entry name" value="BIOTIN PROTEIN LIGASE"/>
    <property type="match status" value="1"/>
</dbReference>
<dbReference type="Gene3D" id="2.30.30.100">
    <property type="match status" value="1"/>
</dbReference>
<evidence type="ECO:0000313" key="8">
    <source>
        <dbReference type="Proteomes" id="UP000649151"/>
    </source>
</evidence>
<dbReference type="SUPFAM" id="SSF50037">
    <property type="entry name" value="C-terminal domain of transcriptional repressors"/>
    <property type="match status" value="1"/>
</dbReference>
<evidence type="ECO:0000256" key="5">
    <source>
        <dbReference type="ARBA" id="ARBA00024227"/>
    </source>
</evidence>
<name>A0ABR7IRK3_9CLOT</name>
<evidence type="ECO:0000256" key="1">
    <source>
        <dbReference type="ARBA" id="ARBA00022598"/>
    </source>
</evidence>
<evidence type="ECO:0000256" key="3">
    <source>
        <dbReference type="ARBA" id="ARBA00022840"/>
    </source>
</evidence>
<dbReference type="PROSITE" id="PS51733">
    <property type="entry name" value="BPL_LPL_CATALYTIC"/>
    <property type="match status" value="1"/>
</dbReference>
<comment type="caution">
    <text evidence="7">The sequence shown here is derived from an EMBL/GenBank/DDBJ whole genome shotgun (WGS) entry which is preliminary data.</text>
</comment>
<dbReference type="InterPro" id="IPR003142">
    <property type="entry name" value="BPL_C"/>
</dbReference>
<dbReference type="InterPro" id="IPR045864">
    <property type="entry name" value="aa-tRNA-synth_II/BPL/LPL"/>
</dbReference>
<keyword evidence="8" id="KW-1185">Reference proteome</keyword>
<proteinExistence type="predicted"/>
<dbReference type="SUPFAM" id="SSF55681">
    <property type="entry name" value="Class II aaRS and biotin synthetases"/>
    <property type="match status" value="1"/>
</dbReference>
<keyword evidence="1 7" id="KW-0436">Ligase</keyword>
<evidence type="ECO:0000313" key="7">
    <source>
        <dbReference type="EMBL" id="MBC5787649.1"/>
    </source>
</evidence>
<dbReference type="Pfam" id="PF03099">
    <property type="entry name" value="BPL_LplA_LipB"/>
    <property type="match status" value="1"/>
</dbReference>
<dbReference type="Proteomes" id="UP000649151">
    <property type="component" value="Unassembled WGS sequence"/>
</dbReference>
<keyword evidence="4" id="KW-0092">Biotin</keyword>
<dbReference type="CDD" id="cd16442">
    <property type="entry name" value="BPL"/>
    <property type="match status" value="1"/>
</dbReference>
<dbReference type="Gene3D" id="3.30.930.10">
    <property type="entry name" value="Bira Bifunctional Protein, Domain 2"/>
    <property type="match status" value="1"/>
</dbReference>